<dbReference type="OMA" id="AYWIPDS"/>
<dbReference type="EnsemblMetazoa" id="XM_781706">
    <property type="protein sequence ID" value="XP_786799"/>
    <property type="gene ID" value="LOC581719"/>
</dbReference>
<evidence type="ECO:0000259" key="7">
    <source>
        <dbReference type="PROSITE" id="PS50178"/>
    </source>
</evidence>
<dbReference type="GO" id="GO:0140042">
    <property type="term" value="P:lipid droplet formation"/>
    <property type="evidence" value="ECO:0000318"/>
    <property type="project" value="GO_Central"/>
</dbReference>
<evidence type="ECO:0000313" key="8">
    <source>
        <dbReference type="EnsemblMetazoa" id="XP_786799"/>
    </source>
</evidence>
<dbReference type="Gene3D" id="3.40.50.300">
    <property type="entry name" value="P-loop containing nucleotide triphosphate hydrolases"/>
    <property type="match status" value="1"/>
</dbReference>
<dbReference type="GO" id="GO:0005811">
    <property type="term" value="C:lipid droplet"/>
    <property type="evidence" value="ECO:0000318"/>
    <property type="project" value="GO_Central"/>
</dbReference>
<dbReference type="InterPro" id="IPR017455">
    <property type="entry name" value="Znf_FYVE-rel"/>
</dbReference>
<accession>A0A7M7RGV7</accession>
<feature type="region of interest" description="Disordered" evidence="5">
    <location>
        <begin position="373"/>
        <end position="450"/>
    </location>
</feature>
<protein>
    <recommendedName>
        <fullName evidence="10">Zinc finger FYVE domain-containing protein 1</fullName>
    </recommendedName>
</protein>
<dbReference type="SMART" id="SM00336">
    <property type="entry name" value="BBOX"/>
    <property type="match status" value="1"/>
</dbReference>
<dbReference type="OrthoDB" id="68108at2759"/>
<feature type="compositionally biased region" description="Polar residues" evidence="5">
    <location>
        <begin position="373"/>
        <end position="389"/>
    </location>
</feature>
<dbReference type="InterPro" id="IPR027417">
    <property type="entry name" value="P-loop_NTPase"/>
</dbReference>
<feature type="compositionally biased region" description="Basic and acidic residues" evidence="5">
    <location>
        <begin position="428"/>
        <end position="437"/>
    </location>
</feature>
<dbReference type="SMART" id="SM00064">
    <property type="entry name" value="FYVE"/>
    <property type="match status" value="2"/>
</dbReference>
<dbReference type="Pfam" id="PF22586">
    <property type="entry name" value="ANCHR-like_BBOX"/>
    <property type="match status" value="1"/>
</dbReference>
<reference evidence="8" key="2">
    <citation type="submission" date="2021-01" db="UniProtKB">
        <authorList>
            <consortium name="EnsemblMetazoa"/>
        </authorList>
    </citation>
    <scope>IDENTIFICATION</scope>
</reference>
<keyword evidence="3" id="KW-0862">Zinc</keyword>
<name>A0A7M7RGV7_STRPU</name>
<feature type="domain" description="FYVE-type" evidence="7">
    <location>
        <begin position="1048"/>
        <end position="1108"/>
    </location>
</feature>
<dbReference type="CDD" id="cd15734">
    <property type="entry name" value="FYVE_ZFYV1"/>
    <property type="match status" value="2"/>
</dbReference>
<dbReference type="CTD" id="53349"/>
<dbReference type="InterPro" id="IPR015894">
    <property type="entry name" value="Guanylate-bd_N"/>
</dbReference>
<dbReference type="PANTHER" id="PTHR46624:SF4">
    <property type="entry name" value="FYVE-TYPE DOMAIN-CONTAINING PROTEIN"/>
    <property type="match status" value="1"/>
</dbReference>
<dbReference type="FunCoup" id="A0A7M7RGV7">
    <property type="interactions" value="1043"/>
</dbReference>
<dbReference type="SUPFAM" id="SSF57903">
    <property type="entry name" value="FYVE/PHD zinc finger"/>
    <property type="match status" value="2"/>
</dbReference>
<keyword evidence="2 4" id="KW-0863">Zinc-finger</keyword>
<dbReference type="InterPro" id="IPR000306">
    <property type="entry name" value="Znf_FYVE"/>
</dbReference>
<evidence type="ECO:0000313" key="9">
    <source>
        <dbReference type="Proteomes" id="UP000007110"/>
    </source>
</evidence>
<evidence type="ECO:0008006" key="10">
    <source>
        <dbReference type="Google" id="ProtNLM"/>
    </source>
</evidence>
<feature type="compositionally biased region" description="Polar residues" evidence="5">
    <location>
        <begin position="154"/>
        <end position="174"/>
    </location>
</feature>
<dbReference type="GO" id="GO:0005525">
    <property type="term" value="F:GTP binding"/>
    <property type="evidence" value="ECO:0007669"/>
    <property type="project" value="InterPro"/>
</dbReference>
<dbReference type="GO" id="GO:0008270">
    <property type="term" value="F:zinc ion binding"/>
    <property type="evidence" value="ECO:0007669"/>
    <property type="project" value="UniProtKB-KW"/>
</dbReference>
<dbReference type="KEGG" id="spu:581719"/>
<dbReference type="InterPro" id="IPR042427">
    <property type="entry name" value="ZFYV1"/>
</dbReference>
<dbReference type="InterPro" id="IPR011011">
    <property type="entry name" value="Znf_FYVE_PHD"/>
</dbReference>
<proteinExistence type="predicted"/>
<dbReference type="InterPro" id="IPR009030">
    <property type="entry name" value="Growth_fac_rcpt_cys_sf"/>
</dbReference>
<evidence type="ECO:0000259" key="6">
    <source>
        <dbReference type="PROSITE" id="PS50119"/>
    </source>
</evidence>
<feature type="domain" description="B box-type" evidence="6">
    <location>
        <begin position="104"/>
        <end position="144"/>
    </location>
</feature>
<dbReference type="InParanoid" id="A0A7M7RGV7"/>
<dbReference type="PANTHER" id="PTHR46624">
    <property type="entry name" value="AGAP002036-PA"/>
    <property type="match status" value="1"/>
</dbReference>
<evidence type="ECO:0000256" key="3">
    <source>
        <dbReference type="ARBA" id="ARBA00022833"/>
    </source>
</evidence>
<feature type="domain" description="FYVE-type" evidence="7">
    <location>
        <begin position="920"/>
        <end position="981"/>
    </location>
</feature>
<dbReference type="GO" id="GO:0043325">
    <property type="term" value="F:phosphatidylinositol-3,4-bisphosphate binding"/>
    <property type="evidence" value="ECO:0000318"/>
    <property type="project" value="GO_Central"/>
</dbReference>
<keyword evidence="1" id="KW-0479">Metal-binding</keyword>
<dbReference type="AlphaFoldDB" id="A0A7M7RGV7"/>
<dbReference type="GeneID" id="581719"/>
<reference evidence="9" key="1">
    <citation type="submission" date="2015-02" db="EMBL/GenBank/DDBJ databases">
        <title>Genome sequencing for Strongylocentrotus purpuratus.</title>
        <authorList>
            <person name="Murali S."/>
            <person name="Liu Y."/>
            <person name="Vee V."/>
            <person name="English A."/>
            <person name="Wang M."/>
            <person name="Skinner E."/>
            <person name="Han Y."/>
            <person name="Muzny D.M."/>
            <person name="Worley K.C."/>
            <person name="Gibbs R.A."/>
        </authorList>
    </citation>
    <scope>NUCLEOTIDE SEQUENCE</scope>
</reference>
<feature type="compositionally biased region" description="Polar residues" evidence="5">
    <location>
        <begin position="344"/>
        <end position="358"/>
    </location>
</feature>
<dbReference type="Proteomes" id="UP000007110">
    <property type="component" value="Unassembled WGS sequence"/>
</dbReference>
<dbReference type="GO" id="GO:0003924">
    <property type="term" value="F:GTPase activity"/>
    <property type="evidence" value="ECO:0007669"/>
    <property type="project" value="InterPro"/>
</dbReference>
<dbReference type="InterPro" id="IPR000315">
    <property type="entry name" value="Znf_B-box"/>
</dbReference>
<dbReference type="RefSeq" id="XP_786799.4">
    <property type="nucleotide sequence ID" value="XM_781706.5"/>
</dbReference>
<evidence type="ECO:0000256" key="2">
    <source>
        <dbReference type="ARBA" id="ARBA00022771"/>
    </source>
</evidence>
<evidence type="ECO:0000256" key="4">
    <source>
        <dbReference type="PROSITE-ProRule" id="PRU00024"/>
    </source>
</evidence>
<dbReference type="GO" id="GO:0005545">
    <property type="term" value="F:1-phosphatidylinositol binding"/>
    <property type="evidence" value="ECO:0000318"/>
    <property type="project" value="GO_Central"/>
</dbReference>
<dbReference type="GO" id="GO:0005547">
    <property type="term" value="F:phosphatidylinositol-3,4,5-trisphosphate binding"/>
    <property type="evidence" value="ECO:0000318"/>
    <property type="project" value="GO_Central"/>
</dbReference>
<feature type="region of interest" description="Disordered" evidence="5">
    <location>
        <begin position="138"/>
        <end position="174"/>
    </location>
</feature>
<dbReference type="CDD" id="cd19757">
    <property type="entry name" value="Bbox1"/>
    <property type="match status" value="1"/>
</dbReference>
<dbReference type="Gene3D" id="3.30.40.10">
    <property type="entry name" value="Zinc/RING finger domain, C3HC4 (zinc finger)"/>
    <property type="match status" value="2"/>
</dbReference>
<dbReference type="SUPFAM" id="SSF52540">
    <property type="entry name" value="P-loop containing nucleoside triphosphate hydrolases"/>
    <property type="match status" value="1"/>
</dbReference>
<dbReference type="GO" id="GO:0032266">
    <property type="term" value="F:phosphatidylinositol-3-phosphate binding"/>
    <property type="evidence" value="ECO:0000318"/>
    <property type="project" value="GO_Central"/>
</dbReference>
<organism evidence="8 9">
    <name type="scientific">Strongylocentrotus purpuratus</name>
    <name type="common">Purple sea urchin</name>
    <dbReference type="NCBI Taxonomy" id="7668"/>
    <lineage>
        <taxon>Eukaryota</taxon>
        <taxon>Metazoa</taxon>
        <taxon>Echinodermata</taxon>
        <taxon>Eleutherozoa</taxon>
        <taxon>Echinozoa</taxon>
        <taxon>Echinoidea</taxon>
        <taxon>Euechinoidea</taxon>
        <taxon>Echinacea</taxon>
        <taxon>Camarodonta</taxon>
        <taxon>Echinidea</taxon>
        <taxon>Strongylocentrotidae</taxon>
        <taxon>Strongylocentrotus</taxon>
    </lineage>
</organism>
<dbReference type="PROSITE" id="PS50178">
    <property type="entry name" value="ZF_FYVE"/>
    <property type="match status" value="2"/>
</dbReference>
<feature type="region of interest" description="Disordered" evidence="5">
    <location>
        <begin position="290"/>
        <end position="358"/>
    </location>
</feature>
<dbReference type="PROSITE" id="PS50119">
    <property type="entry name" value="ZF_BBOX"/>
    <property type="match status" value="1"/>
</dbReference>
<keyword evidence="9" id="KW-1185">Reference proteome</keyword>
<dbReference type="InterPro" id="IPR013083">
    <property type="entry name" value="Znf_RING/FYVE/PHD"/>
</dbReference>
<dbReference type="Pfam" id="PF02263">
    <property type="entry name" value="GBP"/>
    <property type="match status" value="1"/>
</dbReference>
<dbReference type="SUPFAM" id="SSF57184">
    <property type="entry name" value="Growth factor receptor domain"/>
    <property type="match status" value="1"/>
</dbReference>
<evidence type="ECO:0000256" key="5">
    <source>
        <dbReference type="SAM" id="MobiDB-lite"/>
    </source>
</evidence>
<dbReference type="Pfam" id="PF01363">
    <property type="entry name" value="FYVE"/>
    <property type="match status" value="2"/>
</dbReference>
<sequence length="1110" mass="122958">MQYDAFPRLSFVVITLKTCIPYSSVSSQFEMASRSKNPLPVKYKSKRICEEKFDCDGSNASYECLNCGTRQCEHCEQLLHKPERLKFASHFRRKIEQLPCAVECALCPYKPAEFSCLECRTVICRDCNKEYHRGKLTGHRRTPLPKQKQDKEVCNTTTQHSPTSEMNPSKSSPENCLPISPFLDSLSEPTPCEIKERQTTILTGDISSSSAGLNLIDELTLDSDFHSLTMTDMNTKTSLSSPDDNDIERDEFLSLESVSSSPSGPKSLEFLSGHFEGLERPSVAQSSAIAIPKSPESNVNRSAGTGGMTVTHRTTRTHNKPGSGRTVNKPGAVLGDLPNHGQKIMTSGNSPVTHGIQSKTEDNYQDNKLLDQTASPRHSEFFRSNSGSGEWTPPQPLSHSLESSGGRRRMEAIVKPVGSVKAVPSSSPREKRVESQKKKTASPAPMKGPADFEAVEDEIDLVDPDHAKGFLLVDDSETLQVNSAEALVAKLKCALKTPVKVVSIFGNTGDGKSHTLNHTFFGGQEVFHTSPTQESCTIGVWTAYDERTNIIVVDTEGLLGVSTNENKRTRLLLKVIAISDVVIYRSRADRLHRDLFQFLGDASKAYLKHFTPELKVTLEKCNIKGPVSTLGPAVIVFHETTHTLPLGAVQPQRSSGGHKSADTLLQERFKEHGCHMDAFSCLQYIGIQTIEPPTNFKTLKEAILTHVYNSTVRSPRSPQVVYLALKGLNDKFSGTIDRDVPSPFPDEYFTCSTRCLSCNSRCTNTMNHSQDNIIHENTSRCKYQHQFDNRVYICKSCYQGGQEVMVVPKMCSATDNSWMGMIKYAVSGFVLECPHCGVIYRSRQYWYGNQEPEMDAVRTEIRHVWPGGSTVLQGTHNAGRRLLDGIHQVVDVVSSVSSKPTTIMSQWMMDQIAPPYWRPNAEITACLQCSKKFDETDKLHHCRDCGEGFCDECSQHKLPVPERGWGPKPVRVCDGCYGKKTSDVGGGKMLTEDIQAELENAMNDEPQPVIARKVGEVLQTTLGVLGTAVNYPAGMLIEAARPAYWIPDSEITHCIACKEEFNPKLKIHHCRGCGQGVCAECSSNRRPVPSRGWDMPVRVCSLCNAKEGQL</sequence>
<evidence type="ECO:0000256" key="1">
    <source>
        <dbReference type="ARBA" id="ARBA00022723"/>
    </source>
</evidence>